<protein>
    <submittedName>
        <fullName evidence="2">ABC transporter substrate-binding protein</fullName>
    </submittedName>
</protein>
<evidence type="ECO:0000256" key="1">
    <source>
        <dbReference type="SAM" id="SignalP"/>
    </source>
</evidence>
<sequence length="419" mass="48157">MKKTMILMLCMFLVLMVTACSQESPLGKSNDPAVKNWELVKESGMSSTVTLCVNSANEAELEWLKDDFADYLKLTYNIELKIIEQSQEKTFENLKSDQKNEIQMGQYDLILFDDTGFKDAMDAGYLFGPFANELPNVKLYLNPYDIEVRYDEGIEVAQYEVPIGRSQLSFIFNEDYFYEVPETYEGLFELIKTFQGKFIYPDPRLSPEGEAFVVGYLSRALDFEKLNEKLYSEAELYELIKPSLETLAAIKPDLYMAGQIYPKSIAEIDQLFFNEDLIFSMSMDYYHATDMLKAYEYPESADVFAMNEGTTGPVSHMAILFNSSNKSGAMVVINAMLSPEMQASKYDTRKWRQLPIYDPSYVPSEALAEIKKVKLKTSALKQDEILMYRIPELSPYYKNLMIKLWETHVLLETSEEAAQ</sequence>
<reference evidence="2 3" key="1">
    <citation type="submission" date="2020-11" db="EMBL/GenBank/DDBJ databases">
        <title>Fusibacter basophilias sp. nov.</title>
        <authorList>
            <person name="Qiu D."/>
        </authorList>
    </citation>
    <scope>NUCLEOTIDE SEQUENCE [LARGE SCALE GENOMIC DNA]</scope>
    <source>
        <strain evidence="2 3">Q10-2</strain>
    </source>
</reference>
<dbReference type="Pfam" id="PF13416">
    <property type="entry name" value="SBP_bac_8"/>
    <property type="match status" value="1"/>
</dbReference>
<keyword evidence="1" id="KW-0732">Signal</keyword>
<gene>
    <name evidence="2" type="ORF">ISU02_20110</name>
</gene>
<dbReference type="NCBIfam" id="NF008633">
    <property type="entry name" value="PRK11622.1"/>
    <property type="match status" value="1"/>
</dbReference>
<proteinExistence type="predicted"/>
<evidence type="ECO:0000313" key="2">
    <source>
        <dbReference type="EMBL" id="MBF4695406.1"/>
    </source>
</evidence>
<dbReference type="EMBL" id="JADKNH010000015">
    <property type="protein sequence ID" value="MBF4695406.1"/>
    <property type="molecule type" value="Genomic_DNA"/>
</dbReference>
<keyword evidence="3" id="KW-1185">Reference proteome</keyword>
<dbReference type="Proteomes" id="UP000614200">
    <property type="component" value="Unassembled WGS sequence"/>
</dbReference>
<organism evidence="2 3">
    <name type="scientific">Fusibacter ferrireducens</name>
    <dbReference type="NCBI Taxonomy" id="2785058"/>
    <lineage>
        <taxon>Bacteria</taxon>
        <taxon>Bacillati</taxon>
        <taxon>Bacillota</taxon>
        <taxon>Clostridia</taxon>
        <taxon>Eubacteriales</taxon>
        <taxon>Eubacteriales Family XII. Incertae Sedis</taxon>
        <taxon>Fusibacter</taxon>
    </lineage>
</organism>
<accession>A0ABR9ZYF2</accession>
<dbReference type="InterPro" id="IPR006059">
    <property type="entry name" value="SBP"/>
</dbReference>
<feature type="chain" id="PRO_5046226728" evidence="1">
    <location>
        <begin position="20"/>
        <end position="419"/>
    </location>
</feature>
<dbReference type="Gene3D" id="3.40.190.10">
    <property type="entry name" value="Periplasmic binding protein-like II"/>
    <property type="match status" value="1"/>
</dbReference>
<comment type="caution">
    <text evidence="2">The sequence shown here is derived from an EMBL/GenBank/DDBJ whole genome shotgun (WGS) entry which is preliminary data.</text>
</comment>
<dbReference type="RefSeq" id="WP_194703640.1">
    <property type="nucleotide sequence ID" value="NZ_JADKNH010000015.1"/>
</dbReference>
<dbReference type="PANTHER" id="PTHR42779">
    <property type="entry name" value="PROTEIN YNJB"/>
    <property type="match status" value="1"/>
</dbReference>
<dbReference type="SUPFAM" id="SSF53850">
    <property type="entry name" value="Periplasmic binding protein-like II"/>
    <property type="match status" value="1"/>
</dbReference>
<dbReference type="PANTHER" id="PTHR42779:SF1">
    <property type="entry name" value="PROTEIN YNJB"/>
    <property type="match status" value="1"/>
</dbReference>
<dbReference type="PROSITE" id="PS51257">
    <property type="entry name" value="PROKAR_LIPOPROTEIN"/>
    <property type="match status" value="1"/>
</dbReference>
<evidence type="ECO:0000313" key="3">
    <source>
        <dbReference type="Proteomes" id="UP000614200"/>
    </source>
</evidence>
<name>A0ABR9ZYF2_9FIRM</name>
<feature type="signal peptide" evidence="1">
    <location>
        <begin position="1"/>
        <end position="19"/>
    </location>
</feature>